<dbReference type="Proteomes" id="UP000054217">
    <property type="component" value="Unassembled WGS sequence"/>
</dbReference>
<feature type="domain" description="Small nuclear ribonucleoprotein Prp3 C-terminal" evidence="1">
    <location>
        <begin position="177"/>
        <end position="237"/>
    </location>
</feature>
<dbReference type="InParanoid" id="A0A0C3NG55"/>
<dbReference type="HOGENOM" id="CLU_953298_0_0_1"/>
<reference evidence="2 3" key="1">
    <citation type="submission" date="2014-04" db="EMBL/GenBank/DDBJ databases">
        <authorList>
            <consortium name="DOE Joint Genome Institute"/>
            <person name="Kuo A."/>
            <person name="Kohler A."/>
            <person name="Costa M.D."/>
            <person name="Nagy L.G."/>
            <person name="Floudas D."/>
            <person name="Copeland A."/>
            <person name="Barry K.W."/>
            <person name="Cichocki N."/>
            <person name="Veneault-Fourrey C."/>
            <person name="LaButti K."/>
            <person name="Lindquist E.A."/>
            <person name="Lipzen A."/>
            <person name="Lundell T."/>
            <person name="Morin E."/>
            <person name="Murat C."/>
            <person name="Sun H."/>
            <person name="Tunlid A."/>
            <person name="Henrissat B."/>
            <person name="Grigoriev I.V."/>
            <person name="Hibbett D.S."/>
            <person name="Martin F."/>
            <person name="Nordberg H.P."/>
            <person name="Cantor M.N."/>
            <person name="Hua S.X."/>
        </authorList>
    </citation>
    <scope>NUCLEOTIDE SEQUENCE [LARGE SCALE GENOMIC DNA]</scope>
    <source>
        <strain evidence="2 3">Marx 270</strain>
    </source>
</reference>
<dbReference type="Pfam" id="PF06544">
    <property type="entry name" value="Prp3_C"/>
    <property type="match status" value="1"/>
</dbReference>
<dbReference type="InterPro" id="IPR017359">
    <property type="entry name" value="Phi-like"/>
</dbReference>
<dbReference type="CDD" id="cd24163">
    <property type="entry name" value="RWDD2_C"/>
    <property type="match status" value="1"/>
</dbReference>
<dbReference type="InterPro" id="IPR059181">
    <property type="entry name" value="RWDD2A-B_C"/>
</dbReference>
<evidence type="ECO:0000313" key="2">
    <source>
        <dbReference type="EMBL" id="KIN94443.1"/>
    </source>
</evidence>
<dbReference type="PANTHER" id="PTHR15955">
    <property type="entry name" value="RWD DOMAIN CONTAINING PROTEIN 2"/>
    <property type="match status" value="1"/>
</dbReference>
<reference evidence="3" key="2">
    <citation type="submission" date="2015-01" db="EMBL/GenBank/DDBJ databases">
        <title>Evolutionary Origins and Diversification of the Mycorrhizal Mutualists.</title>
        <authorList>
            <consortium name="DOE Joint Genome Institute"/>
            <consortium name="Mycorrhizal Genomics Consortium"/>
            <person name="Kohler A."/>
            <person name="Kuo A."/>
            <person name="Nagy L.G."/>
            <person name="Floudas D."/>
            <person name="Copeland A."/>
            <person name="Barry K.W."/>
            <person name="Cichocki N."/>
            <person name="Veneault-Fourrey C."/>
            <person name="LaButti K."/>
            <person name="Lindquist E.A."/>
            <person name="Lipzen A."/>
            <person name="Lundell T."/>
            <person name="Morin E."/>
            <person name="Murat C."/>
            <person name="Riley R."/>
            <person name="Ohm R."/>
            <person name="Sun H."/>
            <person name="Tunlid A."/>
            <person name="Henrissat B."/>
            <person name="Grigoriev I.V."/>
            <person name="Hibbett D.S."/>
            <person name="Martin F."/>
        </authorList>
    </citation>
    <scope>NUCLEOTIDE SEQUENCE [LARGE SCALE GENOMIC DNA]</scope>
    <source>
        <strain evidence="3">Marx 270</strain>
    </source>
</reference>
<dbReference type="EMBL" id="KN832098">
    <property type="protein sequence ID" value="KIN94443.1"/>
    <property type="molecule type" value="Genomic_DNA"/>
</dbReference>
<name>A0A0C3NG55_PISTI</name>
<evidence type="ECO:0000313" key="3">
    <source>
        <dbReference type="Proteomes" id="UP000054217"/>
    </source>
</evidence>
<dbReference type="OrthoDB" id="432412at2759"/>
<organism evidence="2 3">
    <name type="scientific">Pisolithus tinctorius Marx 270</name>
    <dbReference type="NCBI Taxonomy" id="870435"/>
    <lineage>
        <taxon>Eukaryota</taxon>
        <taxon>Fungi</taxon>
        <taxon>Dikarya</taxon>
        <taxon>Basidiomycota</taxon>
        <taxon>Agaricomycotina</taxon>
        <taxon>Agaricomycetes</taxon>
        <taxon>Agaricomycetidae</taxon>
        <taxon>Boletales</taxon>
        <taxon>Sclerodermatineae</taxon>
        <taxon>Pisolithaceae</taxon>
        <taxon>Pisolithus</taxon>
    </lineage>
</organism>
<gene>
    <name evidence="2" type="ORF">M404DRAFT_384149</name>
</gene>
<protein>
    <recommendedName>
        <fullName evidence="1">Small nuclear ribonucleoprotein Prp3 C-terminal domain-containing protein</fullName>
    </recommendedName>
</protein>
<dbReference type="AlphaFoldDB" id="A0A0C3NG55"/>
<proteinExistence type="predicted"/>
<dbReference type="PANTHER" id="PTHR15955:SF8">
    <property type="entry name" value="RWD DOMAIN-CONTAINING PROTEIN 2B-RELATED"/>
    <property type="match status" value="1"/>
</dbReference>
<keyword evidence="3" id="KW-1185">Reference proteome</keyword>
<evidence type="ECO:0000259" key="1">
    <source>
        <dbReference type="Pfam" id="PF06544"/>
    </source>
</evidence>
<sequence length="290" mass="32527">MHDLDYQLRELQLIRCSLMPGEVFSFVPPSEDVIIWSSLLDALDNGVDDETGLPTADTPPCSARISIRAPGSPVWFEVRVPEGPILRCSDVCVRGENISRDQQEHWQSVISQSIAEVQDSDKIPSTIPLYRFPVYELLSLHLLPKLHEHNQTLALPTSTGPPSEIHSHQPKVFHALLTSHHLVSVTKRKLMKAWSSELHIAGFARIGYPGLIYAEGGRENVEEFVRNVKGMNWLALRVRFVEQVEPESGQAASARDGWVEVQKISEVLELMRKRGRESYITQHGIGSGSK</sequence>
<dbReference type="InterPro" id="IPR010541">
    <property type="entry name" value="Prp3_C"/>
</dbReference>
<accession>A0A0C3NG55</accession>